<dbReference type="InterPro" id="IPR038120">
    <property type="entry name" value="Rpb1_funnel_sf"/>
</dbReference>
<dbReference type="GO" id="GO:0003899">
    <property type="term" value="F:DNA-directed RNA polymerase activity"/>
    <property type="evidence" value="ECO:0007669"/>
    <property type="project" value="UniProtKB-EC"/>
</dbReference>
<dbReference type="InterPro" id="IPR007081">
    <property type="entry name" value="RNA_pol_Rpb1_5"/>
</dbReference>
<dbReference type="AlphaFoldDB" id="J9F695"/>
<reference evidence="8" key="1">
    <citation type="journal article" date="2012" name="PLoS ONE">
        <title>Gene sets for utilization of primary and secondary nutrition supplies in the distal gut of endangered iberian lynx.</title>
        <authorList>
            <person name="Alcaide M."/>
            <person name="Messina E."/>
            <person name="Richter M."/>
            <person name="Bargiela R."/>
            <person name="Peplies J."/>
            <person name="Huws S.A."/>
            <person name="Newbold C.J."/>
            <person name="Golyshin P.N."/>
            <person name="Simon M.A."/>
            <person name="Lopez G."/>
            <person name="Yakimov M.M."/>
            <person name="Ferrer M."/>
        </authorList>
    </citation>
    <scope>NUCLEOTIDE SEQUENCE</scope>
</reference>
<keyword evidence="3 8" id="KW-0808">Transferase</keyword>
<dbReference type="GO" id="GO:0000428">
    <property type="term" value="C:DNA-directed RNA polymerase complex"/>
    <property type="evidence" value="ECO:0007669"/>
    <property type="project" value="UniProtKB-KW"/>
</dbReference>
<dbReference type="Gene3D" id="1.10.132.30">
    <property type="match status" value="1"/>
</dbReference>
<evidence type="ECO:0000259" key="7">
    <source>
        <dbReference type="Pfam" id="PF05000"/>
    </source>
</evidence>
<evidence type="ECO:0000256" key="5">
    <source>
        <dbReference type="ARBA" id="ARBA00023163"/>
    </source>
</evidence>
<dbReference type="GO" id="GO:0003677">
    <property type="term" value="F:DNA binding"/>
    <property type="evidence" value="ECO:0007669"/>
    <property type="project" value="InterPro"/>
</dbReference>
<dbReference type="PANTHER" id="PTHR48443">
    <property type="entry name" value="DNA-DIRECTED RNA POLYMERASE SUBUNIT BETA"/>
    <property type="match status" value="1"/>
</dbReference>
<evidence type="ECO:0000259" key="6">
    <source>
        <dbReference type="Pfam" id="PF04998"/>
    </source>
</evidence>
<evidence type="ECO:0000256" key="2">
    <source>
        <dbReference type="ARBA" id="ARBA00022478"/>
    </source>
</evidence>
<protein>
    <recommendedName>
        <fullName evidence="1">DNA-directed RNA polymerase</fullName>
        <ecNumber evidence="1">2.7.7.6</ecNumber>
    </recommendedName>
</protein>
<keyword evidence="2" id="KW-0240">DNA-directed RNA polymerase</keyword>
<proteinExistence type="predicted"/>
<dbReference type="EMBL" id="AMCI01008861">
    <property type="protein sequence ID" value="EJW90411.1"/>
    <property type="molecule type" value="Genomic_DNA"/>
</dbReference>
<keyword evidence="4 8" id="KW-0548">Nucleotidyltransferase</keyword>
<feature type="domain" description="RNA polymerase Rpb1" evidence="6">
    <location>
        <begin position="92"/>
        <end position="117"/>
    </location>
</feature>
<feature type="non-terminal residue" evidence="8">
    <location>
        <position position="117"/>
    </location>
</feature>
<comment type="caution">
    <text evidence="8">The sequence shown here is derived from an EMBL/GenBank/DDBJ whole genome shotgun (WGS) entry which is preliminary data.</text>
</comment>
<dbReference type="InterPro" id="IPR007083">
    <property type="entry name" value="RNA_pol_Rpb1_4"/>
</dbReference>
<dbReference type="Pfam" id="PF05000">
    <property type="entry name" value="RNA_pol_Rpb1_4"/>
    <property type="match status" value="1"/>
</dbReference>
<sequence length="117" mass="13103">KVALINEDYEMGLMSPEERHKQVIDIWNETADKVGDAMAENFDKFNPIYMMAFSGARGNIKQIRQLAGMRGLMGNTKGGTIDRPVKSNFREGLSVLEYFISTHGTRKGMTDTALRTA</sequence>
<dbReference type="SUPFAM" id="SSF64484">
    <property type="entry name" value="beta and beta-prime subunits of DNA dependent RNA-polymerase"/>
    <property type="match status" value="1"/>
</dbReference>
<dbReference type="PANTHER" id="PTHR48443:SF1">
    <property type="entry name" value="DNA-DIRECTED RNA POLYMERASE SUBUNIT BETA"/>
    <property type="match status" value="1"/>
</dbReference>
<feature type="non-terminal residue" evidence="8">
    <location>
        <position position="1"/>
    </location>
</feature>
<dbReference type="EC" id="2.7.7.6" evidence="1"/>
<evidence type="ECO:0000256" key="4">
    <source>
        <dbReference type="ARBA" id="ARBA00022695"/>
    </source>
</evidence>
<dbReference type="Pfam" id="PF04998">
    <property type="entry name" value="RNA_pol_Rpb1_5"/>
    <property type="match status" value="1"/>
</dbReference>
<name>J9F695_9ZZZZ</name>
<feature type="domain" description="RNA polymerase Rpb1" evidence="7">
    <location>
        <begin position="17"/>
        <end position="89"/>
    </location>
</feature>
<gene>
    <name evidence="8" type="ORF">EVA_21482</name>
</gene>
<evidence type="ECO:0000313" key="8">
    <source>
        <dbReference type="EMBL" id="EJW90411.1"/>
    </source>
</evidence>
<evidence type="ECO:0000256" key="3">
    <source>
        <dbReference type="ARBA" id="ARBA00022679"/>
    </source>
</evidence>
<dbReference type="GO" id="GO:0006351">
    <property type="term" value="P:DNA-templated transcription"/>
    <property type="evidence" value="ECO:0007669"/>
    <property type="project" value="InterPro"/>
</dbReference>
<organism evidence="8">
    <name type="scientific">gut metagenome</name>
    <dbReference type="NCBI Taxonomy" id="749906"/>
    <lineage>
        <taxon>unclassified sequences</taxon>
        <taxon>metagenomes</taxon>
        <taxon>organismal metagenomes</taxon>
    </lineage>
</organism>
<keyword evidence="5" id="KW-0804">Transcription</keyword>
<accession>J9F695</accession>
<evidence type="ECO:0000256" key="1">
    <source>
        <dbReference type="ARBA" id="ARBA00012418"/>
    </source>
</evidence>